<organism evidence="1 2">
    <name type="scientific">Caenorhabditis tropicalis</name>
    <dbReference type="NCBI Taxonomy" id="1561998"/>
    <lineage>
        <taxon>Eukaryota</taxon>
        <taxon>Metazoa</taxon>
        <taxon>Ecdysozoa</taxon>
        <taxon>Nematoda</taxon>
        <taxon>Chromadorea</taxon>
        <taxon>Rhabditida</taxon>
        <taxon>Rhabditina</taxon>
        <taxon>Rhabditomorpha</taxon>
        <taxon>Rhabditoidea</taxon>
        <taxon>Rhabditidae</taxon>
        <taxon>Peloderinae</taxon>
        <taxon>Caenorhabditis</taxon>
    </lineage>
</organism>
<reference evidence="2" key="1">
    <citation type="submission" date="2016-11" db="UniProtKB">
        <authorList>
            <consortium name="WormBaseParasite"/>
        </authorList>
    </citation>
    <scope>IDENTIFICATION</scope>
</reference>
<proteinExistence type="predicted"/>
<name>A0A1I7UAJ4_9PELO</name>
<dbReference type="AlphaFoldDB" id="A0A1I7UAJ4"/>
<dbReference type="WBParaSite" id="Csp11.Scaffold629.g16530.t1">
    <property type="protein sequence ID" value="Csp11.Scaffold629.g16530.t1"/>
    <property type="gene ID" value="Csp11.Scaffold629.g16530"/>
</dbReference>
<evidence type="ECO:0000313" key="1">
    <source>
        <dbReference type="Proteomes" id="UP000095282"/>
    </source>
</evidence>
<accession>A0A1I7UAJ4</accession>
<sequence length="74" mass="8565">MTPSQNSESYLLNTGHSSFKLMGECHWRCDTTNDLEIISSSSFHFSYLLPAAFNPFGREGMHYYVEQRHSVFLL</sequence>
<dbReference type="Proteomes" id="UP000095282">
    <property type="component" value="Unplaced"/>
</dbReference>
<protein>
    <submittedName>
        <fullName evidence="2">Ovule protein</fullName>
    </submittedName>
</protein>
<evidence type="ECO:0000313" key="2">
    <source>
        <dbReference type="WBParaSite" id="Csp11.Scaffold629.g16530.t1"/>
    </source>
</evidence>
<keyword evidence="1" id="KW-1185">Reference proteome</keyword>